<evidence type="ECO:0008006" key="4">
    <source>
        <dbReference type="Google" id="ProtNLM"/>
    </source>
</evidence>
<feature type="transmembrane region" description="Helical" evidence="1">
    <location>
        <begin position="106"/>
        <end position="130"/>
    </location>
</feature>
<gene>
    <name evidence="2" type="ORF">J2X20_002385</name>
</gene>
<keyword evidence="1" id="KW-0812">Transmembrane</keyword>
<feature type="transmembrane region" description="Helical" evidence="1">
    <location>
        <begin position="189"/>
        <end position="209"/>
    </location>
</feature>
<protein>
    <recommendedName>
        <fullName evidence="4">ABC transporter permease</fullName>
    </recommendedName>
</protein>
<dbReference type="Proteomes" id="UP001180453">
    <property type="component" value="Unassembled WGS sequence"/>
</dbReference>
<organism evidence="2 3">
    <name type="scientific">Roseateles saccharophilus</name>
    <name type="common">Pseudomonas saccharophila</name>
    <dbReference type="NCBI Taxonomy" id="304"/>
    <lineage>
        <taxon>Bacteria</taxon>
        <taxon>Pseudomonadati</taxon>
        <taxon>Pseudomonadota</taxon>
        <taxon>Betaproteobacteria</taxon>
        <taxon>Burkholderiales</taxon>
        <taxon>Sphaerotilaceae</taxon>
        <taxon>Roseateles</taxon>
    </lineage>
</organism>
<feature type="transmembrane region" description="Helical" evidence="1">
    <location>
        <begin position="272"/>
        <end position="288"/>
    </location>
</feature>
<proteinExistence type="predicted"/>
<dbReference type="RefSeq" id="WP_310264826.1">
    <property type="nucleotide sequence ID" value="NZ_JAVDXU010000001.1"/>
</dbReference>
<evidence type="ECO:0000313" key="3">
    <source>
        <dbReference type="Proteomes" id="UP001180453"/>
    </source>
</evidence>
<feature type="transmembrane region" description="Helical" evidence="1">
    <location>
        <begin position="150"/>
        <end position="177"/>
    </location>
</feature>
<sequence>MNNHIPTLLLREWMQHKRGWLIAAFAPPILFLAMLPFGQVKGLPTEYAEQIALAILMISTCAVFGICLLVALFQLPGLARRDAQDRSIEFWLSLPGRPSESVAATVLAHAWLAPLGGAVVGILFGLPIAASVLAAKGGLDLATSVHWGNVIAGAAPLLLRGLVGTVPMLLWLAPVIFTLMAASAWLKRLGVPVVLVGGGVAVAVMHKAYDIDWPLRALASLSEHINRSLFNDPETLAHTLKTAYTQAADVDLWSLAIQDLGQTLAGLASLEFLGWTAVAAAGFALVVMKRSRGG</sequence>
<feature type="transmembrane region" description="Helical" evidence="1">
    <location>
        <begin position="51"/>
        <end position="73"/>
    </location>
</feature>
<comment type="caution">
    <text evidence="2">The sequence shown here is derived from an EMBL/GenBank/DDBJ whole genome shotgun (WGS) entry which is preliminary data.</text>
</comment>
<accession>A0ABU1YP48</accession>
<reference evidence="2 3" key="1">
    <citation type="submission" date="2023-07" db="EMBL/GenBank/DDBJ databases">
        <title>Sorghum-associated microbial communities from plants grown in Nebraska, USA.</title>
        <authorList>
            <person name="Schachtman D."/>
        </authorList>
    </citation>
    <scope>NUCLEOTIDE SEQUENCE [LARGE SCALE GENOMIC DNA]</scope>
    <source>
        <strain evidence="2 3">BE314</strain>
    </source>
</reference>
<feature type="transmembrane region" description="Helical" evidence="1">
    <location>
        <begin position="20"/>
        <end position="39"/>
    </location>
</feature>
<name>A0ABU1YP48_ROSSA</name>
<dbReference type="EMBL" id="JAVDXU010000001">
    <property type="protein sequence ID" value="MDR7269756.1"/>
    <property type="molecule type" value="Genomic_DNA"/>
</dbReference>
<keyword evidence="1" id="KW-0472">Membrane</keyword>
<evidence type="ECO:0000256" key="1">
    <source>
        <dbReference type="SAM" id="Phobius"/>
    </source>
</evidence>
<evidence type="ECO:0000313" key="2">
    <source>
        <dbReference type="EMBL" id="MDR7269756.1"/>
    </source>
</evidence>
<keyword evidence="3" id="KW-1185">Reference proteome</keyword>
<keyword evidence="1" id="KW-1133">Transmembrane helix</keyword>